<feature type="transmembrane region" description="Helical" evidence="10">
    <location>
        <begin position="171"/>
        <end position="200"/>
    </location>
</feature>
<feature type="transmembrane region" description="Helical" evidence="10">
    <location>
        <begin position="99"/>
        <end position="122"/>
    </location>
</feature>
<evidence type="ECO:0000313" key="12">
    <source>
        <dbReference type="Proteomes" id="UP000243528"/>
    </source>
</evidence>
<accession>A0A2P8DVU5</accession>
<dbReference type="GO" id="GO:0004376">
    <property type="term" value="F:GPI mannosyltransferase activity"/>
    <property type="evidence" value="ECO:0007669"/>
    <property type="project" value="InterPro"/>
</dbReference>
<comment type="subcellular location">
    <subcellularLocation>
        <location evidence="1">Endoplasmic reticulum membrane</location>
        <topology evidence="1">Multi-pass membrane protein</topology>
    </subcellularLocation>
</comment>
<keyword evidence="4 11" id="KW-0328">Glycosyltransferase</keyword>
<evidence type="ECO:0000256" key="3">
    <source>
        <dbReference type="ARBA" id="ARBA00022502"/>
    </source>
</evidence>
<evidence type="ECO:0000256" key="10">
    <source>
        <dbReference type="SAM" id="Phobius"/>
    </source>
</evidence>
<sequence length="384" mass="42549">MPQRVLRRLRGVDLDALGVWLASRVSIWVIAGTTGWMFATQGQGVVPALDRWRQWDFHHYWGIALHGYGGQPTGVPNEAFFPGFPALLWLGNAVGMRHVLAGLLVSLVAGAVAAVAMGRIGALDGGRRVGRLAVLVWVTAPSAVFLAAPYTEALFLAFALPAWLAARRDHWLAAGVLTALSCTVRVSGVFLAAAIVVHWLVTRRSSGTGDDEAATPRWRWSGFGWLFLPAVPLLAWSLYLQQRSGDWLRWLHAQSEGWNREFTTPWASFDRTWEAAFGGTQSPGFAWMFRAEIVAMLVGVVVTVAMLWWRRWGEATWVGLQVVAFGTSTWYFSVPRATLLWWPLWVGIAVLAARRRWVLWAYLAVSGPLMVVWAAAFLTGRWAG</sequence>
<dbReference type="GO" id="GO:0000009">
    <property type="term" value="F:alpha-1,6-mannosyltransferase activity"/>
    <property type="evidence" value="ECO:0007669"/>
    <property type="project" value="InterPro"/>
</dbReference>
<dbReference type="GO" id="GO:0016020">
    <property type="term" value="C:membrane"/>
    <property type="evidence" value="ECO:0007669"/>
    <property type="project" value="GOC"/>
</dbReference>
<proteinExistence type="predicted"/>
<name>A0A2P8DVU5_9ACTN</name>
<evidence type="ECO:0000256" key="1">
    <source>
        <dbReference type="ARBA" id="ARBA00004477"/>
    </source>
</evidence>
<keyword evidence="9 10" id="KW-0472">Membrane</keyword>
<feature type="transmembrane region" description="Helical" evidence="10">
    <location>
        <begin position="134"/>
        <end position="159"/>
    </location>
</feature>
<dbReference type="EMBL" id="PYGE01000014">
    <property type="protein sequence ID" value="PSL01339.1"/>
    <property type="molecule type" value="Genomic_DNA"/>
</dbReference>
<keyword evidence="5 11" id="KW-0808">Transferase</keyword>
<feature type="transmembrane region" description="Helical" evidence="10">
    <location>
        <begin position="220"/>
        <end position="240"/>
    </location>
</feature>
<dbReference type="InterPro" id="IPR007315">
    <property type="entry name" value="PIG-V/Gpi18"/>
</dbReference>
<keyword evidence="3" id="KW-0337">GPI-anchor biosynthesis</keyword>
<evidence type="ECO:0000256" key="8">
    <source>
        <dbReference type="ARBA" id="ARBA00022989"/>
    </source>
</evidence>
<keyword evidence="7" id="KW-0256">Endoplasmic reticulum</keyword>
<dbReference type="GO" id="GO:0006506">
    <property type="term" value="P:GPI anchor biosynthetic process"/>
    <property type="evidence" value="ECO:0007669"/>
    <property type="project" value="UniProtKB-UniPathway"/>
</dbReference>
<comment type="caution">
    <text evidence="11">The sequence shown here is derived from an EMBL/GenBank/DDBJ whole genome shotgun (WGS) entry which is preliminary data.</text>
</comment>
<dbReference type="AlphaFoldDB" id="A0A2P8DVU5"/>
<feature type="transmembrane region" description="Helical" evidence="10">
    <location>
        <begin position="359"/>
        <end position="378"/>
    </location>
</feature>
<keyword evidence="12" id="KW-1185">Reference proteome</keyword>
<feature type="transmembrane region" description="Helical" evidence="10">
    <location>
        <begin position="287"/>
        <end position="309"/>
    </location>
</feature>
<keyword evidence="8 10" id="KW-1133">Transmembrane helix</keyword>
<dbReference type="PANTHER" id="PTHR12468:SF2">
    <property type="entry name" value="GPI MANNOSYLTRANSFERASE 2"/>
    <property type="match status" value="1"/>
</dbReference>
<evidence type="ECO:0000313" key="11">
    <source>
        <dbReference type="EMBL" id="PSL01339.1"/>
    </source>
</evidence>
<keyword evidence="6 10" id="KW-0812">Transmembrane</keyword>
<feature type="transmembrane region" description="Helical" evidence="10">
    <location>
        <begin position="329"/>
        <end position="352"/>
    </location>
</feature>
<comment type="pathway">
    <text evidence="2">Glycolipid biosynthesis; glycosylphosphatidylinositol-anchor biosynthesis.</text>
</comment>
<evidence type="ECO:0000256" key="9">
    <source>
        <dbReference type="ARBA" id="ARBA00023136"/>
    </source>
</evidence>
<evidence type="ECO:0000256" key="7">
    <source>
        <dbReference type="ARBA" id="ARBA00022824"/>
    </source>
</evidence>
<dbReference type="GO" id="GO:0031501">
    <property type="term" value="C:mannosyltransferase complex"/>
    <property type="evidence" value="ECO:0007669"/>
    <property type="project" value="TreeGrafter"/>
</dbReference>
<reference evidence="11 12" key="1">
    <citation type="submission" date="2018-03" db="EMBL/GenBank/DDBJ databases">
        <title>Genomic Encyclopedia of Archaeal and Bacterial Type Strains, Phase II (KMG-II): from individual species to whole genera.</title>
        <authorList>
            <person name="Goeker M."/>
        </authorList>
    </citation>
    <scope>NUCLEOTIDE SEQUENCE [LARGE SCALE GENOMIC DNA]</scope>
    <source>
        <strain evidence="11 12">DSM 45211</strain>
    </source>
</reference>
<evidence type="ECO:0000256" key="5">
    <source>
        <dbReference type="ARBA" id="ARBA00022679"/>
    </source>
</evidence>
<dbReference type="Proteomes" id="UP000243528">
    <property type="component" value="Unassembled WGS sequence"/>
</dbReference>
<organism evidence="11 12">
    <name type="scientific">Haloactinopolyspora alba</name>
    <dbReference type="NCBI Taxonomy" id="648780"/>
    <lineage>
        <taxon>Bacteria</taxon>
        <taxon>Bacillati</taxon>
        <taxon>Actinomycetota</taxon>
        <taxon>Actinomycetes</taxon>
        <taxon>Jiangellales</taxon>
        <taxon>Jiangellaceae</taxon>
        <taxon>Haloactinopolyspora</taxon>
    </lineage>
</organism>
<gene>
    <name evidence="11" type="ORF">CLV30_11469</name>
</gene>
<protein>
    <submittedName>
        <fullName evidence="11">Mannosyltransferase PIG-V</fullName>
    </submittedName>
</protein>
<dbReference type="OrthoDB" id="151635at2"/>
<evidence type="ECO:0000256" key="6">
    <source>
        <dbReference type="ARBA" id="ARBA00022692"/>
    </source>
</evidence>
<evidence type="ECO:0000256" key="4">
    <source>
        <dbReference type="ARBA" id="ARBA00022676"/>
    </source>
</evidence>
<dbReference type="Pfam" id="PF04188">
    <property type="entry name" value="Mannosyl_trans2"/>
    <property type="match status" value="1"/>
</dbReference>
<evidence type="ECO:0000256" key="2">
    <source>
        <dbReference type="ARBA" id="ARBA00004687"/>
    </source>
</evidence>
<dbReference type="UniPathway" id="UPA00196"/>
<dbReference type="PANTHER" id="PTHR12468">
    <property type="entry name" value="GPI MANNOSYLTRANSFERASE 2"/>
    <property type="match status" value="1"/>
</dbReference>